<accession>A0A7G6SQS4</accession>
<proteinExistence type="predicted"/>
<reference evidence="3" key="1">
    <citation type="journal article" date="2020" name="Mol. Plant Microbe">
        <title>Rhizobial microsymbionts of the narrowly endemic Oxytropis species growing in Kamchatka are characterized by significant genetic diversity and possess a set of genes that are associated with T3SS and T6SS secretion systems and can affect the development of symbiosis.</title>
        <authorList>
            <person name="Safronova V."/>
            <person name="Guro P."/>
            <person name="Sazanova A."/>
            <person name="Kuznetsova I."/>
            <person name="Belimov A."/>
            <person name="Yakubov V."/>
            <person name="Chirak E."/>
            <person name="Afonin A."/>
            <person name="Gogolev Y."/>
            <person name="Andronov E."/>
            <person name="Tikhonovich I."/>
        </authorList>
    </citation>
    <scope>NUCLEOTIDE SEQUENCE [LARGE SCALE GENOMIC DNA]</scope>
    <source>
        <strain evidence="3">583</strain>
    </source>
</reference>
<evidence type="ECO:0000313" key="3">
    <source>
        <dbReference type="Proteomes" id="UP000515465"/>
    </source>
</evidence>
<dbReference type="AlphaFoldDB" id="A0A7G6SQS4"/>
<evidence type="ECO:0000256" key="1">
    <source>
        <dbReference type="SAM" id="MobiDB-lite"/>
    </source>
</evidence>
<name>A0A7G6SQS4_9HYPH</name>
<dbReference type="EMBL" id="CP050296">
    <property type="protein sequence ID" value="QND56856.1"/>
    <property type="molecule type" value="Genomic_DNA"/>
</dbReference>
<sequence>MRNAGLERGFSPTAKKESDLLGAEADGKGRIEAVIHNQMRNDFSQRASFSAGFGAVISPG</sequence>
<protein>
    <submittedName>
        <fullName evidence="2">Uncharacterized protein</fullName>
    </submittedName>
</protein>
<dbReference type="Proteomes" id="UP000515465">
    <property type="component" value="Chromosome"/>
</dbReference>
<evidence type="ECO:0000313" key="2">
    <source>
        <dbReference type="EMBL" id="QND56856.1"/>
    </source>
</evidence>
<feature type="compositionally biased region" description="Basic and acidic residues" evidence="1">
    <location>
        <begin position="14"/>
        <end position="23"/>
    </location>
</feature>
<dbReference type="RefSeq" id="WP_183463364.1">
    <property type="nucleotide sequence ID" value="NZ_CP050296.1"/>
</dbReference>
<organism evidence="2 3">
    <name type="scientific">Mesorhizobium huakuii</name>
    <dbReference type="NCBI Taxonomy" id="28104"/>
    <lineage>
        <taxon>Bacteria</taxon>
        <taxon>Pseudomonadati</taxon>
        <taxon>Pseudomonadota</taxon>
        <taxon>Alphaproteobacteria</taxon>
        <taxon>Hyphomicrobiales</taxon>
        <taxon>Phyllobacteriaceae</taxon>
        <taxon>Mesorhizobium</taxon>
    </lineage>
</organism>
<gene>
    <name evidence="2" type="ORF">HB778_09675</name>
</gene>
<feature type="region of interest" description="Disordered" evidence="1">
    <location>
        <begin position="1"/>
        <end position="23"/>
    </location>
</feature>